<sequence>MEEYLPQTYLSVFQAENLEKIFQKNENCGSSYTLLRIEAICQITNPNLTILIKRQFESEFES</sequence>
<dbReference type="AlphaFoldDB" id="A0A8S1RKQ1"/>
<evidence type="ECO:0000313" key="2">
    <source>
        <dbReference type="Proteomes" id="UP000692954"/>
    </source>
</evidence>
<gene>
    <name evidence="1" type="ORF">PSON_ATCC_30995.1.T1960002</name>
</gene>
<dbReference type="EMBL" id="CAJJDN010000196">
    <property type="protein sequence ID" value="CAD8128756.1"/>
    <property type="molecule type" value="Genomic_DNA"/>
</dbReference>
<protein>
    <submittedName>
        <fullName evidence="1">Uncharacterized protein</fullName>
    </submittedName>
</protein>
<proteinExistence type="predicted"/>
<dbReference type="Proteomes" id="UP000692954">
    <property type="component" value="Unassembled WGS sequence"/>
</dbReference>
<accession>A0A8S1RKQ1</accession>
<name>A0A8S1RKQ1_9CILI</name>
<reference evidence="1" key="1">
    <citation type="submission" date="2021-01" db="EMBL/GenBank/DDBJ databases">
        <authorList>
            <consortium name="Genoscope - CEA"/>
            <person name="William W."/>
        </authorList>
    </citation>
    <scope>NUCLEOTIDE SEQUENCE</scope>
</reference>
<comment type="caution">
    <text evidence="1">The sequence shown here is derived from an EMBL/GenBank/DDBJ whole genome shotgun (WGS) entry which is preliminary data.</text>
</comment>
<evidence type="ECO:0000313" key="1">
    <source>
        <dbReference type="EMBL" id="CAD8128756.1"/>
    </source>
</evidence>
<organism evidence="1 2">
    <name type="scientific">Paramecium sonneborni</name>
    <dbReference type="NCBI Taxonomy" id="65129"/>
    <lineage>
        <taxon>Eukaryota</taxon>
        <taxon>Sar</taxon>
        <taxon>Alveolata</taxon>
        <taxon>Ciliophora</taxon>
        <taxon>Intramacronucleata</taxon>
        <taxon>Oligohymenophorea</taxon>
        <taxon>Peniculida</taxon>
        <taxon>Parameciidae</taxon>
        <taxon>Paramecium</taxon>
    </lineage>
</organism>
<keyword evidence="2" id="KW-1185">Reference proteome</keyword>